<dbReference type="PANTHER" id="PTHR22655:SF2">
    <property type="entry name" value="ATP-DEPENDENT RNA HELICASE TDRD12-RELATED"/>
    <property type="match status" value="1"/>
</dbReference>
<dbReference type="AlphaFoldDB" id="B3NTW5"/>
<dbReference type="Proteomes" id="UP000008711">
    <property type="component" value="Unassembled WGS sequence"/>
</dbReference>
<accession>B3NTW5</accession>
<feature type="compositionally biased region" description="Polar residues" evidence="8">
    <location>
        <begin position="191"/>
        <end position="201"/>
    </location>
</feature>
<dbReference type="SUPFAM" id="SSF52540">
    <property type="entry name" value="P-loop containing nucleoside triphosphate hydrolases"/>
    <property type="match status" value="2"/>
</dbReference>
<sequence>MKPIGDHQVPSFKVESRGTCITYASPRSGAAAHDFLAHTLQEGDAHKCRTILICQQNCEAERLKSELAERDVKSILLLTHDPMARQVLLLWSKGYIHQALILCDDMLEYLGGVEANLVIHTTLPELNTFEERMKWLSGLKVKAEMMVITPRHEEDNKKEGKDEVELPLKDIKPVVKVAPPNSKKTHETKETMPNSTTATISKNDEEHRMSLSVRDTMEKRLESTNPETSNSLEKLQLDQLSLEVKNTDLAMDESSLAAGKPNAPGDAHLNAEHPTGASEAEFQKLKAWKLRNASKDMALPPPPSLPIEKPPGLELPDTTTSDLGVVDDTTSLDSITTVQDYPASPAVEPSSAAGQLFYNYGVLTWSRHLVVPCYDLGGAPEISTAIRQAMFQLGVAKFRARAVQRFAWPHVSSGKSAIVVGNMQIGKTWSYLPTVCQSSHKELQCRPADGHGPSCIFVCPNQSQGKPIGRWMATMFRSLGSEVAFEDVVTLWDKSHVADIVCRLSRPVGILLTSVDSLLELLGHHTRNSPIFDAQAVKCIALDNLNDMIRLLPDATMKLLKRLPEMIKLTQGQTKCNVFVSGRIWHTDLMVQRILPLMPPDVLILFEDALEASVYGGVQLDIKVVEGEVKIEHLMRLIERRNRFVEERAVVVCSSSTEVRHLRRKLNAMGGVNVQTIVSSACYSKWSTAGLLLITDEVVPKLRCGKITLLIHYSLDTSWMRFKHRFVLFYENLRLQAPRSVGQSVIFVKSTDVDSIWMLSDFLLKHELPRPIHLLDIISQRRLTEPQQPRGQLKLCRQLTAFGDCLRHTCSYRHVLWQHEVLPPKHYPTAGQIRFSVLTCNSPATLSVRLSDQFPTVVNFLNVPMTQLGKDVQRHYEVEENRRRHPNPVPGERAVVKNLNRYERADIVNVENNGKVAVQLLDTSTEVVSSNASQVYICDELFKEQPREAMEVRITGLEPQSLDRLWPEDVRNMVRKQFFNRRQNNRSRQFHAVIQATIQQTIFVRDVHDEEGNDLSSFVTNRFRAHHEQRCLDKLTAMVQSAREFPPSS</sequence>
<dbReference type="PANTHER" id="PTHR22655">
    <property type="entry name" value="ATP-DEPENDENT RNA HELICASE TDRD12-RELATED"/>
    <property type="match status" value="1"/>
</dbReference>
<evidence type="ECO:0000313" key="9">
    <source>
        <dbReference type="EMBL" id="EDV45673.1"/>
    </source>
</evidence>
<dbReference type="InterPro" id="IPR027417">
    <property type="entry name" value="P-loop_NTPase"/>
</dbReference>
<feature type="compositionally biased region" description="Basic and acidic residues" evidence="8">
    <location>
        <begin position="202"/>
        <end position="213"/>
    </location>
</feature>
<gene>
    <name evidence="9" type="primary">Dere\GG18624</name>
    <name evidence="9" type="synonym">dere_GLEANR_3444</name>
    <name evidence="9" type="synonym">GG18624</name>
    <name evidence="9" type="ORF">Dere_GG18624</name>
</gene>
<evidence type="ECO:0000256" key="1">
    <source>
        <dbReference type="ARBA" id="ARBA00012552"/>
    </source>
</evidence>
<keyword evidence="2" id="KW-0677">Repeat</keyword>
<keyword evidence="3" id="KW-0547">Nucleotide-binding</keyword>
<dbReference type="GO" id="GO:0070725">
    <property type="term" value="C:Yb body"/>
    <property type="evidence" value="ECO:0007669"/>
    <property type="project" value="EnsemblMetazoa"/>
</dbReference>
<dbReference type="Gene3D" id="2.30.30.140">
    <property type="match status" value="1"/>
</dbReference>
<dbReference type="OrthoDB" id="249932at2759"/>
<evidence type="ECO:0000256" key="6">
    <source>
        <dbReference type="ARBA" id="ARBA00022840"/>
    </source>
</evidence>
<dbReference type="EC" id="3.6.4.13" evidence="1"/>
<organism evidence="9 10">
    <name type="scientific">Drosophila erecta</name>
    <name type="common">Fruit fly</name>
    <dbReference type="NCBI Taxonomy" id="7220"/>
    <lineage>
        <taxon>Eukaryota</taxon>
        <taxon>Metazoa</taxon>
        <taxon>Ecdysozoa</taxon>
        <taxon>Arthropoda</taxon>
        <taxon>Hexapoda</taxon>
        <taxon>Insecta</taxon>
        <taxon>Pterygota</taxon>
        <taxon>Neoptera</taxon>
        <taxon>Endopterygota</taxon>
        <taxon>Diptera</taxon>
        <taxon>Brachycera</taxon>
        <taxon>Muscomorpha</taxon>
        <taxon>Ephydroidea</taxon>
        <taxon>Drosophilidae</taxon>
        <taxon>Drosophila</taxon>
        <taxon>Sophophora</taxon>
    </lineage>
</organism>
<evidence type="ECO:0000256" key="8">
    <source>
        <dbReference type="SAM" id="MobiDB-lite"/>
    </source>
</evidence>
<keyword evidence="4" id="KW-0378">Hydrolase</keyword>
<dbReference type="GO" id="GO:0003724">
    <property type="term" value="F:RNA helicase activity"/>
    <property type="evidence" value="ECO:0007669"/>
    <property type="project" value="UniProtKB-EC"/>
</dbReference>
<reference evidence="9 10" key="1">
    <citation type="journal article" date="2007" name="Nature">
        <title>Evolution of genes and genomes on the Drosophila phylogeny.</title>
        <authorList>
            <consortium name="Drosophila 12 Genomes Consortium"/>
            <person name="Clark A.G."/>
            <person name="Eisen M.B."/>
            <person name="Smith D.R."/>
            <person name="Bergman C.M."/>
            <person name="Oliver B."/>
            <person name="Markow T.A."/>
            <person name="Kaufman T.C."/>
            <person name="Kellis M."/>
            <person name="Gelbart W."/>
            <person name="Iyer V.N."/>
            <person name="Pollard D.A."/>
            <person name="Sackton T.B."/>
            <person name="Larracuente A.M."/>
            <person name="Singh N.D."/>
            <person name="Abad J.P."/>
            <person name="Abt D.N."/>
            <person name="Adryan B."/>
            <person name="Aguade M."/>
            <person name="Akashi H."/>
            <person name="Anderson W.W."/>
            <person name="Aquadro C.F."/>
            <person name="Ardell D.H."/>
            <person name="Arguello R."/>
            <person name="Artieri C.G."/>
            <person name="Barbash D.A."/>
            <person name="Barker D."/>
            <person name="Barsanti P."/>
            <person name="Batterham P."/>
            <person name="Batzoglou S."/>
            <person name="Begun D."/>
            <person name="Bhutkar A."/>
            <person name="Blanco E."/>
            <person name="Bosak S.A."/>
            <person name="Bradley R.K."/>
            <person name="Brand A.D."/>
            <person name="Brent M.R."/>
            <person name="Brooks A.N."/>
            <person name="Brown R.H."/>
            <person name="Butlin R.K."/>
            <person name="Caggese C."/>
            <person name="Calvi B.R."/>
            <person name="Bernardo de Carvalho A."/>
            <person name="Caspi A."/>
            <person name="Castrezana S."/>
            <person name="Celniker S.E."/>
            <person name="Chang J.L."/>
            <person name="Chapple C."/>
            <person name="Chatterji S."/>
            <person name="Chinwalla A."/>
            <person name="Civetta A."/>
            <person name="Clifton S.W."/>
            <person name="Comeron J.M."/>
            <person name="Costello J.C."/>
            <person name="Coyne J.A."/>
            <person name="Daub J."/>
            <person name="David R.G."/>
            <person name="Delcher A.L."/>
            <person name="Delehaunty K."/>
            <person name="Do C.B."/>
            <person name="Ebling H."/>
            <person name="Edwards K."/>
            <person name="Eickbush T."/>
            <person name="Evans J.D."/>
            <person name="Filipski A."/>
            <person name="Findeiss S."/>
            <person name="Freyhult E."/>
            <person name="Fulton L."/>
            <person name="Fulton R."/>
            <person name="Garcia A.C."/>
            <person name="Gardiner A."/>
            <person name="Garfield D.A."/>
            <person name="Garvin B.E."/>
            <person name="Gibson G."/>
            <person name="Gilbert D."/>
            <person name="Gnerre S."/>
            <person name="Godfrey J."/>
            <person name="Good R."/>
            <person name="Gotea V."/>
            <person name="Gravely B."/>
            <person name="Greenberg A.J."/>
            <person name="Griffiths-Jones S."/>
            <person name="Gross S."/>
            <person name="Guigo R."/>
            <person name="Gustafson E.A."/>
            <person name="Haerty W."/>
            <person name="Hahn M.W."/>
            <person name="Halligan D.L."/>
            <person name="Halpern A.L."/>
            <person name="Halter G.M."/>
            <person name="Han M.V."/>
            <person name="Heger A."/>
            <person name="Hillier L."/>
            <person name="Hinrichs A.S."/>
            <person name="Holmes I."/>
            <person name="Hoskins R.A."/>
            <person name="Hubisz M.J."/>
            <person name="Hultmark D."/>
            <person name="Huntley M.A."/>
            <person name="Jaffe D.B."/>
            <person name="Jagadeeshan S."/>
            <person name="Jeck W.R."/>
            <person name="Johnson J."/>
            <person name="Jones C.D."/>
            <person name="Jordan W.C."/>
            <person name="Karpen G.H."/>
            <person name="Kataoka E."/>
            <person name="Keightley P.D."/>
            <person name="Kheradpour P."/>
            <person name="Kirkness E.F."/>
            <person name="Koerich L.B."/>
            <person name="Kristiansen K."/>
            <person name="Kudrna D."/>
            <person name="Kulathinal R.J."/>
            <person name="Kumar S."/>
            <person name="Kwok R."/>
            <person name="Lander E."/>
            <person name="Langley C.H."/>
            <person name="Lapoint R."/>
            <person name="Lazzaro B.P."/>
            <person name="Lee S.J."/>
            <person name="Levesque L."/>
            <person name="Li R."/>
            <person name="Lin C.F."/>
            <person name="Lin M.F."/>
            <person name="Lindblad-Toh K."/>
            <person name="Llopart A."/>
            <person name="Long M."/>
            <person name="Low L."/>
            <person name="Lozovsky E."/>
            <person name="Lu J."/>
            <person name="Luo M."/>
            <person name="Machado C.A."/>
            <person name="Makalowski W."/>
            <person name="Marzo M."/>
            <person name="Matsuda M."/>
            <person name="Matzkin L."/>
            <person name="McAllister B."/>
            <person name="McBride C.S."/>
            <person name="McKernan B."/>
            <person name="McKernan K."/>
            <person name="Mendez-Lago M."/>
            <person name="Minx P."/>
            <person name="Mollenhauer M.U."/>
            <person name="Montooth K."/>
            <person name="Mount S.M."/>
            <person name="Mu X."/>
            <person name="Myers E."/>
            <person name="Negre B."/>
            <person name="Newfeld S."/>
            <person name="Nielsen R."/>
            <person name="Noor M.A."/>
            <person name="O'Grady P."/>
            <person name="Pachter L."/>
            <person name="Papaceit M."/>
            <person name="Parisi M.J."/>
            <person name="Parisi M."/>
            <person name="Parts L."/>
            <person name="Pedersen J.S."/>
            <person name="Pesole G."/>
            <person name="Phillippy A.M."/>
            <person name="Ponting C.P."/>
            <person name="Pop M."/>
            <person name="Porcelli D."/>
            <person name="Powell J.R."/>
            <person name="Prohaska S."/>
            <person name="Pruitt K."/>
            <person name="Puig M."/>
            <person name="Quesneville H."/>
            <person name="Ram K.R."/>
            <person name="Rand D."/>
            <person name="Rasmussen M.D."/>
            <person name="Reed L.K."/>
            <person name="Reenan R."/>
            <person name="Reily A."/>
            <person name="Remington K.A."/>
            <person name="Rieger T.T."/>
            <person name="Ritchie M.G."/>
            <person name="Robin C."/>
            <person name="Rogers Y.H."/>
            <person name="Rohde C."/>
            <person name="Rozas J."/>
            <person name="Rubenfield M.J."/>
            <person name="Ruiz A."/>
            <person name="Russo S."/>
            <person name="Salzberg S.L."/>
            <person name="Sanchez-Gracia A."/>
            <person name="Saranga D.J."/>
            <person name="Sato H."/>
            <person name="Schaeffer S.W."/>
            <person name="Schatz M.C."/>
            <person name="Schlenke T."/>
            <person name="Schwartz R."/>
            <person name="Segarra C."/>
            <person name="Singh R.S."/>
            <person name="Sirot L."/>
            <person name="Sirota M."/>
            <person name="Sisneros N.B."/>
            <person name="Smith C.D."/>
            <person name="Smith T.F."/>
            <person name="Spieth J."/>
            <person name="Stage D.E."/>
            <person name="Stark A."/>
            <person name="Stephan W."/>
            <person name="Strausberg R.L."/>
            <person name="Strempel S."/>
            <person name="Sturgill D."/>
            <person name="Sutton G."/>
            <person name="Sutton G.G."/>
            <person name="Tao W."/>
            <person name="Teichmann S."/>
            <person name="Tobari Y.N."/>
            <person name="Tomimura Y."/>
            <person name="Tsolas J.M."/>
            <person name="Valente V.L."/>
            <person name="Venter E."/>
            <person name="Venter J.C."/>
            <person name="Vicario S."/>
            <person name="Vieira F.G."/>
            <person name="Vilella A.J."/>
            <person name="Villasante A."/>
            <person name="Walenz B."/>
            <person name="Wang J."/>
            <person name="Wasserman M."/>
            <person name="Watts T."/>
            <person name="Wilson D."/>
            <person name="Wilson R.K."/>
            <person name="Wing R.A."/>
            <person name="Wolfner M.F."/>
            <person name="Wong A."/>
            <person name="Wong G.K."/>
            <person name="Wu C.I."/>
            <person name="Wu G."/>
            <person name="Yamamoto D."/>
            <person name="Yang H.P."/>
            <person name="Yang S.P."/>
            <person name="Yorke J.A."/>
            <person name="Yoshida K."/>
            <person name="Zdobnov E."/>
            <person name="Zhang P."/>
            <person name="Zhang Y."/>
            <person name="Zimin A.V."/>
            <person name="Baldwin J."/>
            <person name="Abdouelleil A."/>
            <person name="Abdulkadir J."/>
            <person name="Abebe A."/>
            <person name="Abera B."/>
            <person name="Abreu J."/>
            <person name="Acer S.C."/>
            <person name="Aftuck L."/>
            <person name="Alexander A."/>
            <person name="An P."/>
            <person name="Anderson E."/>
            <person name="Anderson S."/>
            <person name="Arachi H."/>
            <person name="Azer M."/>
            <person name="Bachantsang P."/>
            <person name="Barry A."/>
            <person name="Bayul T."/>
            <person name="Berlin A."/>
            <person name="Bessette D."/>
            <person name="Bloom T."/>
            <person name="Blye J."/>
            <person name="Boguslavskiy L."/>
            <person name="Bonnet C."/>
            <person name="Boukhgalter B."/>
            <person name="Bourzgui I."/>
            <person name="Brown A."/>
            <person name="Cahill P."/>
            <person name="Channer S."/>
            <person name="Cheshatsang Y."/>
            <person name="Chuda L."/>
            <person name="Citroen M."/>
            <person name="Collymore A."/>
            <person name="Cooke P."/>
            <person name="Costello M."/>
            <person name="D'Aco K."/>
            <person name="Daza R."/>
            <person name="De Haan G."/>
            <person name="DeGray S."/>
            <person name="DeMaso C."/>
            <person name="Dhargay N."/>
            <person name="Dooley K."/>
            <person name="Dooley E."/>
            <person name="Doricent M."/>
            <person name="Dorje P."/>
            <person name="Dorjee K."/>
            <person name="Dupes A."/>
            <person name="Elong R."/>
            <person name="Falk J."/>
            <person name="Farina A."/>
            <person name="Faro S."/>
            <person name="Ferguson D."/>
            <person name="Fisher S."/>
            <person name="Foley C.D."/>
            <person name="Franke A."/>
            <person name="Friedrich D."/>
            <person name="Gadbois L."/>
            <person name="Gearin G."/>
            <person name="Gearin C.R."/>
            <person name="Giannoukos G."/>
            <person name="Goode T."/>
            <person name="Graham J."/>
            <person name="Grandbois E."/>
            <person name="Grewal S."/>
            <person name="Gyaltsen K."/>
            <person name="Hafez N."/>
            <person name="Hagos B."/>
            <person name="Hall J."/>
            <person name="Henson C."/>
            <person name="Hollinger A."/>
            <person name="Honan T."/>
            <person name="Huard M.D."/>
            <person name="Hughes L."/>
            <person name="Hurhula B."/>
            <person name="Husby M.E."/>
            <person name="Kamat A."/>
            <person name="Kanga B."/>
            <person name="Kashin S."/>
            <person name="Khazanovich D."/>
            <person name="Kisner P."/>
            <person name="Lance K."/>
            <person name="Lara M."/>
            <person name="Lee W."/>
            <person name="Lennon N."/>
            <person name="Letendre F."/>
            <person name="LeVine R."/>
            <person name="Lipovsky A."/>
            <person name="Liu X."/>
            <person name="Liu J."/>
            <person name="Liu S."/>
            <person name="Lokyitsang T."/>
            <person name="Lokyitsang Y."/>
            <person name="Lubonja R."/>
            <person name="Lui A."/>
            <person name="MacDonald P."/>
            <person name="Magnisalis V."/>
            <person name="Maru K."/>
            <person name="Matthews C."/>
            <person name="McCusker W."/>
            <person name="McDonough S."/>
            <person name="Mehta T."/>
            <person name="Meldrim J."/>
            <person name="Meneus L."/>
            <person name="Mihai O."/>
            <person name="Mihalev A."/>
            <person name="Mihova T."/>
            <person name="Mittelman R."/>
            <person name="Mlenga V."/>
            <person name="Montmayeur A."/>
            <person name="Mulrain L."/>
            <person name="Navidi A."/>
            <person name="Naylor J."/>
            <person name="Negash T."/>
            <person name="Nguyen T."/>
            <person name="Nguyen N."/>
            <person name="Nicol R."/>
            <person name="Norbu C."/>
            <person name="Norbu N."/>
            <person name="Novod N."/>
            <person name="O'Neill B."/>
            <person name="Osman S."/>
            <person name="Markiewicz E."/>
            <person name="Oyono O.L."/>
            <person name="Patti C."/>
            <person name="Phunkhang P."/>
            <person name="Pierre F."/>
            <person name="Priest M."/>
            <person name="Raghuraman S."/>
            <person name="Rege F."/>
            <person name="Reyes R."/>
            <person name="Rise C."/>
            <person name="Rogov P."/>
            <person name="Ross K."/>
            <person name="Ryan E."/>
            <person name="Settipalli S."/>
            <person name="Shea T."/>
            <person name="Sherpa N."/>
            <person name="Shi L."/>
            <person name="Shih D."/>
            <person name="Sparrow T."/>
            <person name="Spaulding J."/>
            <person name="Stalker J."/>
            <person name="Stange-Thomann N."/>
            <person name="Stavropoulos S."/>
            <person name="Stone C."/>
            <person name="Strader C."/>
            <person name="Tesfaye S."/>
            <person name="Thomson T."/>
            <person name="Thoulutsang Y."/>
            <person name="Thoulutsang D."/>
            <person name="Topham K."/>
            <person name="Topping I."/>
            <person name="Tsamla T."/>
            <person name="Vassiliev H."/>
            <person name="Vo A."/>
            <person name="Wangchuk T."/>
            <person name="Wangdi T."/>
            <person name="Weiand M."/>
            <person name="Wilkinson J."/>
            <person name="Wilson A."/>
            <person name="Yadav S."/>
            <person name="Young G."/>
            <person name="Yu Q."/>
            <person name="Zembek L."/>
            <person name="Zhong D."/>
            <person name="Zimmer A."/>
            <person name="Zwirko Z."/>
            <person name="Jaffe D.B."/>
            <person name="Alvarez P."/>
            <person name="Brockman W."/>
            <person name="Butler J."/>
            <person name="Chin C."/>
            <person name="Gnerre S."/>
            <person name="Grabherr M."/>
            <person name="Kleber M."/>
            <person name="Mauceli E."/>
            <person name="MacCallum I."/>
        </authorList>
    </citation>
    <scope>NUCLEOTIDE SEQUENCE [LARGE SCALE GENOMIC DNA]</scope>
    <source>
        <strain evidence="9 10">TSC#14021-0224.01</strain>
    </source>
</reference>
<evidence type="ECO:0000256" key="3">
    <source>
        <dbReference type="ARBA" id="ARBA00022741"/>
    </source>
</evidence>
<evidence type="ECO:0000256" key="5">
    <source>
        <dbReference type="ARBA" id="ARBA00022806"/>
    </source>
</evidence>
<keyword evidence="6" id="KW-0067">ATP-binding</keyword>
<feature type="region of interest" description="Disordered" evidence="8">
    <location>
        <begin position="178"/>
        <end position="213"/>
    </location>
</feature>
<protein>
    <recommendedName>
        <fullName evidence="1">RNA helicase</fullName>
        <ecNumber evidence="1">3.6.4.13</ecNumber>
    </recommendedName>
</protein>
<dbReference type="eggNOG" id="KOG0334">
    <property type="taxonomic scope" value="Eukaryota"/>
</dbReference>
<proteinExistence type="predicted"/>
<dbReference type="GO" id="GO:0140990">
    <property type="term" value="P:primary piRNA processing"/>
    <property type="evidence" value="ECO:0007669"/>
    <property type="project" value="EnsemblMetazoa"/>
</dbReference>
<evidence type="ECO:0000256" key="2">
    <source>
        <dbReference type="ARBA" id="ARBA00022737"/>
    </source>
</evidence>
<keyword evidence="10" id="KW-1185">Reference proteome</keyword>
<dbReference type="GO" id="GO:0005524">
    <property type="term" value="F:ATP binding"/>
    <property type="evidence" value="ECO:0007669"/>
    <property type="project" value="UniProtKB-KW"/>
</dbReference>
<dbReference type="EMBL" id="CH954180">
    <property type="protein sequence ID" value="EDV45673.1"/>
    <property type="molecule type" value="Genomic_DNA"/>
</dbReference>
<reference evidence="9 10" key="2">
    <citation type="journal article" date="2008" name="Bioinformatics">
        <title>Assembly reconciliation.</title>
        <authorList>
            <person name="Zimin A.V."/>
            <person name="Smith D.R."/>
            <person name="Sutton G."/>
            <person name="Yorke J.A."/>
        </authorList>
    </citation>
    <scope>NUCLEOTIDE SEQUENCE [LARGE SCALE GENOMIC DNA]</scope>
    <source>
        <strain evidence="9 10">TSC#14021-0224.01</strain>
    </source>
</reference>
<dbReference type="HOGENOM" id="CLU_011462_0_0_1"/>
<evidence type="ECO:0000256" key="7">
    <source>
        <dbReference type="ARBA" id="ARBA00047984"/>
    </source>
</evidence>
<dbReference type="GO" id="GO:0048477">
    <property type="term" value="P:oogenesis"/>
    <property type="evidence" value="ECO:0007669"/>
    <property type="project" value="EnsemblMetazoa"/>
</dbReference>
<evidence type="ECO:0000313" key="10">
    <source>
        <dbReference type="Proteomes" id="UP000008711"/>
    </source>
</evidence>
<dbReference type="GO" id="GO:0005829">
    <property type="term" value="C:cytosol"/>
    <property type="evidence" value="ECO:0007669"/>
    <property type="project" value="EnsemblMetazoa"/>
</dbReference>
<keyword evidence="5" id="KW-0347">Helicase</keyword>
<evidence type="ECO:0000256" key="4">
    <source>
        <dbReference type="ARBA" id="ARBA00022801"/>
    </source>
</evidence>
<dbReference type="KEGG" id="der:6550588"/>
<dbReference type="GO" id="GO:0016787">
    <property type="term" value="F:hydrolase activity"/>
    <property type="evidence" value="ECO:0007669"/>
    <property type="project" value="UniProtKB-KW"/>
</dbReference>
<dbReference type="OMA" id="WHTDLMV"/>
<feature type="region of interest" description="Disordered" evidence="8">
    <location>
        <begin position="255"/>
        <end position="279"/>
    </location>
</feature>
<dbReference type="GO" id="GO:0042078">
    <property type="term" value="P:germ-line stem cell division"/>
    <property type="evidence" value="ECO:0007669"/>
    <property type="project" value="EnsemblMetazoa"/>
</dbReference>
<dbReference type="PhylomeDB" id="B3NTW5"/>
<name>B3NTW5_DROER</name>
<dbReference type="Gene3D" id="3.40.50.300">
    <property type="entry name" value="P-loop containing nucleotide triphosphate hydrolases"/>
    <property type="match status" value="1"/>
</dbReference>
<dbReference type="GO" id="GO:0030718">
    <property type="term" value="P:germ-line stem cell population maintenance"/>
    <property type="evidence" value="ECO:0007669"/>
    <property type="project" value="EnsemblMetazoa"/>
</dbReference>
<dbReference type="GO" id="GO:0140693">
    <property type="term" value="F:molecular condensate scaffold activity"/>
    <property type="evidence" value="ECO:0007669"/>
    <property type="project" value="EnsemblMetazoa"/>
</dbReference>
<comment type="catalytic activity">
    <reaction evidence="7">
        <text>ATP + H2O = ADP + phosphate + H(+)</text>
        <dbReference type="Rhea" id="RHEA:13065"/>
        <dbReference type="ChEBI" id="CHEBI:15377"/>
        <dbReference type="ChEBI" id="CHEBI:15378"/>
        <dbReference type="ChEBI" id="CHEBI:30616"/>
        <dbReference type="ChEBI" id="CHEBI:43474"/>
        <dbReference type="ChEBI" id="CHEBI:456216"/>
        <dbReference type="EC" id="3.6.4.13"/>
    </reaction>
</comment>